<dbReference type="InterPro" id="IPR036291">
    <property type="entry name" value="NAD(P)-bd_dom_sf"/>
</dbReference>
<dbReference type="AlphaFoldDB" id="X1M6G4"/>
<name>X1M6G4_9ZZZZ</name>
<dbReference type="SUPFAM" id="SSF51735">
    <property type="entry name" value="NAD(P)-binding Rossmann-fold domains"/>
    <property type="match status" value="1"/>
</dbReference>
<accession>X1M6G4</accession>
<dbReference type="InterPro" id="IPR001509">
    <property type="entry name" value="Epimerase_deHydtase"/>
</dbReference>
<dbReference type="EMBL" id="BARV01013286">
    <property type="protein sequence ID" value="GAI13666.1"/>
    <property type="molecule type" value="Genomic_DNA"/>
</dbReference>
<feature type="domain" description="NAD-dependent epimerase/dehydratase" evidence="1">
    <location>
        <begin position="4"/>
        <end position="59"/>
    </location>
</feature>
<gene>
    <name evidence="2" type="ORF">S06H3_24093</name>
</gene>
<protein>
    <recommendedName>
        <fullName evidence="1">NAD-dependent epimerase/dehydratase domain-containing protein</fullName>
    </recommendedName>
</protein>
<reference evidence="2" key="1">
    <citation type="journal article" date="2014" name="Front. Microbiol.">
        <title>High frequency of phylogenetically diverse reductive dehalogenase-homologous genes in deep subseafloor sedimentary metagenomes.</title>
        <authorList>
            <person name="Kawai M."/>
            <person name="Futagami T."/>
            <person name="Toyoda A."/>
            <person name="Takaki Y."/>
            <person name="Nishi S."/>
            <person name="Hori S."/>
            <person name="Arai W."/>
            <person name="Tsubouchi T."/>
            <person name="Morono Y."/>
            <person name="Uchiyama I."/>
            <person name="Ito T."/>
            <person name="Fujiyama A."/>
            <person name="Inagaki F."/>
            <person name="Takami H."/>
        </authorList>
    </citation>
    <scope>NUCLEOTIDE SEQUENCE</scope>
    <source>
        <strain evidence="2">Expedition CK06-06</strain>
    </source>
</reference>
<dbReference type="Gene3D" id="3.40.50.720">
    <property type="entry name" value="NAD(P)-binding Rossmann-like Domain"/>
    <property type="match status" value="1"/>
</dbReference>
<proteinExistence type="predicted"/>
<dbReference type="Pfam" id="PF01370">
    <property type="entry name" value="Epimerase"/>
    <property type="match status" value="1"/>
</dbReference>
<organism evidence="2">
    <name type="scientific">marine sediment metagenome</name>
    <dbReference type="NCBI Taxonomy" id="412755"/>
    <lineage>
        <taxon>unclassified sequences</taxon>
        <taxon>metagenomes</taxon>
        <taxon>ecological metagenomes</taxon>
    </lineage>
</organism>
<comment type="caution">
    <text evidence="2">The sequence shown here is derived from an EMBL/GenBank/DDBJ whole genome shotgun (WGS) entry which is preliminary data.</text>
</comment>
<feature type="non-terminal residue" evidence="2">
    <location>
        <position position="65"/>
    </location>
</feature>
<evidence type="ECO:0000313" key="2">
    <source>
        <dbReference type="EMBL" id="GAI13666.1"/>
    </source>
</evidence>
<evidence type="ECO:0000259" key="1">
    <source>
        <dbReference type="Pfam" id="PF01370"/>
    </source>
</evidence>
<sequence length="65" mass="7370">MPREGIDTIVHLAALIPERATPKTTGRDYLMINALGTYNVLEYCRKTGVKKIIYTTSHYEVSNIK</sequence>